<dbReference type="AlphaFoldDB" id="A0A1Z4MXH9"/>
<proteinExistence type="predicted"/>
<reference evidence="1 2" key="1">
    <citation type="submission" date="2017-06" db="EMBL/GenBank/DDBJ databases">
        <title>Genome sequencing of cyanobaciteial culture collection at National Institute for Environmental Studies (NIES).</title>
        <authorList>
            <person name="Hirose Y."/>
            <person name="Shimura Y."/>
            <person name="Fujisawa T."/>
            <person name="Nakamura Y."/>
            <person name="Kawachi M."/>
        </authorList>
    </citation>
    <scope>NUCLEOTIDE SEQUENCE [LARGE SCALE GENOMIC DNA]</scope>
    <source>
        <strain evidence="1 2">NIES-37</strain>
    </source>
</reference>
<evidence type="ECO:0000313" key="2">
    <source>
        <dbReference type="Proteomes" id="UP000218785"/>
    </source>
</evidence>
<dbReference type="Proteomes" id="UP000218785">
    <property type="component" value="Chromosome"/>
</dbReference>
<keyword evidence="2" id="KW-1185">Reference proteome</keyword>
<protein>
    <submittedName>
        <fullName evidence="1">Cobaltochelatase subunit CobN</fullName>
    </submittedName>
</protein>
<accession>A0A1Z4MXH9</accession>
<gene>
    <name evidence="1" type="ORF">NIES37_21100</name>
</gene>
<organism evidence="1 2">
    <name type="scientific">Tolypothrix tenuis PCC 7101</name>
    <dbReference type="NCBI Taxonomy" id="231146"/>
    <lineage>
        <taxon>Bacteria</taxon>
        <taxon>Bacillati</taxon>
        <taxon>Cyanobacteriota</taxon>
        <taxon>Cyanophyceae</taxon>
        <taxon>Nostocales</taxon>
        <taxon>Tolypothrichaceae</taxon>
        <taxon>Tolypothrix</taxon>
    </lineage>
</organism>
<dbReference type="KEGG" id="ttq:NIES37_21100"/>
<evidence type="ECO:0000313" key="1">
    <source>
        <dbReference type="EMBL" id="BAY98162.1"/>
    </source>
</evidence>
<dbReference type="EMBL" id="AP018248">
    <property type="protein sequence ID" value="BAY98162.1"/>
    <property type="molecule type" value="Genomic_DNA"/>
</dbReference>
<name>A0A1Z4MXH9_9CYAN</name>
<sequence length="67" mass="7313">MVKGLGTGDWGLGIGDWEKAGEQGAGGKITNTNYQLPITNYQLPITHYPLPHLEIFQIYFDFGVGAC</sequence>